<keyword evidence="1" id="KW-0812">Transmembrane</keyword>
<sequence length="218" mass="25382">MIVAIGSLGRLVALMGPPWGLLTALRWFLLGESAFTLLIAAKQALPYVLKSARCWRIPPTPPEAPHWSPKSWGISAERGLLVLTFRAEDSCYTYQYDYDFKWVVLALALWSLALYLWLAYWANRPQWRIRALRPVWKRCRQIGMFLRRTMPIYPKWEKGDLCGICLNEIISPKAKPQNDNEAVVYCKYGCGKVVHATCMRMWMEHRSCCIYCQKEWTE</sequence>
<protein>
    <recommendedName>
        <fullName evidence="3">RING-type domain-containing protein</fullName>
    </recommendedName>
</protein>
<dbReference type="PANTHER" id="PTHR21540:SF3">
    <property type="entry name" value="E3 UBIQUITIN-PROTEIN LIGASE ZSWIM2"/>
    <property type="match status" value="1"/>
</dbReference>
<dbReference type="InterPro" id="IPR039903">
    <property type="entry name" value="Zswim2"/>
</dbReference>
<dbReference type="AlphaFoldDB" id="A0A7R9U381"/>
<dbReference type="Gene3D" id="3.30.40.10">
    <property type="entry name" value="Zinc/RING finger domain, C3HC4 (zinc finger)"/>
    <property type="match status" value="1"/>
</dbReference>
<gene>
    <name evidence="2" type="ORF">PPYR1160_LOCUS2587</name>
</gene>
<dbReference type="GO" id="GO:0061630">
    <property type="term" value="F:ubiquitin protein ligase activity"/>
    <property type="evidence" value="ECO:0007669"/>
    <property type="project" value="InterPro"/>
</dbReference>
<evidence type="ECO:0000256" key="1">
    <source>
        <dbReference type="SAM" id="Phobius"/>
    </source>
</evidence>
<dbReference type="InterPro" id="IPR013083">
    <property type="entry name" value="Znf_RING/FYVE/PHD"/>
</dbReference>
<dbReference type="SUPFAM" id="SSF57850">
    <property type="entry name" value="RING/U-box"/>
    <property type="match status" value="1"/>
</dbReference>
<dbReference type="PANTHER" id="PTHR21540">
    <property type="entry name" value="RING FINGER AND SWIM DOMAIN-CONTAINING PROTEIN 2"/>
    <property type="match status" value="1"/>
</dbReference>
<dbReference type="EMBL" id="HBEA01003443">
    <property type="protein sequence ID" value="CAD8253095.1"/>
    <property type="molecule type" value="Transcribed_RNA"/>
</dbReference>
<proteinExistence type="predicted"/>
<organism evidence="2">
    <name type="scientific">Pinguiococcus pyrenoidosus</name>
    <dbReference type="NCBI Taxonomy" id="172671"/>
    <lineage>
        <taxon>Eukaryota</taxon>
        <taxon>Sar</taxon>
        <taxon>Stramenopiles</taxon>
        <taxon>Ochrophyta</taxon>
        <taxon>Pinguiophyceae</taxon>
        <taxon>Pinguiochrysidales</taxon>
        <taxon>Pinguiochrysidaceae</taxon>
        <taxon>Pinguiococcus</taxon>
    </lineage>
</organism>
<accession>A0A7R9U381</accession>
<name>A0A7R9U381_9STRA</name>
<evidence type="ECO:0000313" key="2">
    <source>
        <dbReference type="EMBL" id="CAD8253095.1"/>
    </source>
</evidence>
<feature type="transmembrane region" description="Helical" evidence="1">
    <location>
        <begin position="12"/>
        <end position="29"/>
    </location>
</feature>
<evidence type="ECO:0008006" key="3">
    <source>
        <dbReference type="Google" id="ProtNLM"/>
    </source>
</evidence>
<feature type="transmembrane region" description="Helical" evidence="1">
    <location>
        <begin position="102"/>
        <end position="123"/>
    </location>
</feature>
<keyword evidence="1" id="KW-0472">Membrane</keyword>
<reference evidence="2" key="1">
    <citation type="submission" date="2021-01" db="EMBL/GenBank/DDBJ databases">
        <authorList>
            <person name="Corre E."/>
            <person name="Pelletier E."/>
            <person name="Niang G."/>
            <person name="Scheremetjew M."/>
            <person name="Finn R."/>
            <person name="Kale V."/>
            <person name="Holt S."/>
            <person name="Cochrane G."/>
            <person name="Meng A."/>
            <person name="Brown T."/>
            <person name="Cohen L."/>
        </authorList>
    </citation>
    <scope>NUCLEOTIDE SEQUENCE</scope>
    <source>
        <strain evidence="2">CCMP2078</strain>
    </source>
</reference>
<keyword evidence="1" id="KW-1133">Transmembrane helix</keyword>